<dbReference type="SUPFAM" id="SSF56281">
    <property type="entry name" value="Metallo-hydrolase/oxidoreductase"/>
    <property type="match status" value="1"/>
</dbReference>
<evidence type="ECO:0000256" key="1">
    <source>
        <dbReference type="ARBA" id="ARBA00007749"/>
    </source>
</evidence>
<keyword evidence="3" id="KW-0378">Hydrolase</keyword>
<evidence type="ECO:0000313" key="7">
    <source>
        <dbReference type="Proteomes" id="UP000035352"/>
    </source>
</evidence>
<keyword evidence="2" id="KW-0479">Metal-binding</keyword>
<dbReference type="AlphaFoldDB" id="A0A0G3BQH1"/>
<dbReference type="SMART" id="SM00849">
    <property type="entry name" value="Lactamase_B"/>
    <property type="match status" value="1"/>
</dbReference>
<feature type="domain" description="Metallo-beta-lactamase" evidence="5">
    <location>
        <begin position="37"/>
        <end position="247"/>
    </location>
</feature>
<dbReference type="PANTHER" id="PTHR42978:SF3">
    <property type="entry name" value="BLR3078 PROTEIN"/>
    <property type="match status" value="1"/>
</dbReference>
<keyword evidence="4" id="KW-0862">Zinc</keyword>
<dbReference type="InterPro" id="IPR036866">
    <property type="entry name" value="RibonucZ/Hydroxyglut_hydro"/>
</dbReference>
<dbReference type="InterPro" id="IPR051013">
    <property type="entry name" value="MBL_superfamily_lactonases"/>
</dbReference>
<dbReference type="InterPro" id="IPR001279">
    <property type="entry name" value="Metallo-B-lactamas"/>
</dbReference>
<evidence type="ECO:0000259" key="5">
    <source>
        <dbReference type="SMART" id="SM00849"/>
    </source>
</evidence>
<dbReference type="CDD" id="cd07729">
    <property type="entry name" value="AHL_lactonase_MBL-fold"/>
    <property type="match status" value="1"/>
</dbReference>
<proteinExistence type="inferred from homology"/>
<dbReference type="PANTHER" id="PTHR42978">
    <property type="entry name" value="QUORUM-QUENCHING LACTONASE YTNP-RELATED-RELATED"/>
    <property type="match status" value="1"/>
</dbReference>
<organism evidence="6 7">
    <name type="scientific">Caldimonas brevitalea</name>
    <dbReference type="NCBI Taxonomy" id="413882"/>
    <lineage>
        <taxon>Bacteria</taxon>
        <taxon>Pseudomonadati</taxon>
        <taxon>Pseudomonadota</taxon>
        <taxon>Betaproteobacteria</taxon>
        <taxon>Burkholderiales</taxon>
        <taxon>Sphaerotilaceae</taxon>
        <taxon>Caldimonas</taxon>
    </lineage>
</organism>
<dbReference type="Proteomes" id="UP000035352">
    <property type="component" value="Chromosome"/>
</dbReference>
<accession>A0A0G3BQH1</accession>
<keyword evidence="7" id="KW-1185">Reference proteome</keyword>
<evidence type="ECO:0000313" key="6">
    <source>
        <dbReference type="EMBL" id="AKJ31679.1"/>
    </source>
</evidence>
<evidence type="ECO:0000256" key="3">
    <source>
        <dbReference type="ARBA" id="ARBA00022801"/>
    </source>
</evidence>
<dbReference type="PATRIC" id="fig|413882.6.peg.5204"/>
<sequence>MAADVRLYTLDCGHAEFRDFSVGSDTGHYDGRPARLADPCFLIRHPQGWMLWDAGMPATLPNAVTGGVEPQHMLERLGFRIGAGRPLEEQLQALGLTPDDIRYVAFSHLHFDHVGNAALFRRATWVLQRSELAWAQASPAPASVVPELLSTLPSVRQQLIDGDHDVFGDGSVRILRTPGHTPGSSVLMVSLQRSGPVLLSGDLYLTLEGRAHRHVPAINADRAATLASIERMEALARRRKARVIVQHAPEDYARLPKPPRYLD</sequence>
<evidence type="ECO:0000256" key="4">
    <source>
        <dbReference type="ARBA" id="ARBA00022833"/>
    </source>
</evidence>
<reference evidence="6 7" key="1">
    <citation type="submission" date="2015-05" db="EMBL/GenBank/DDBJ databases">
        <authorList>
            <person name="Tang B."/>
            <person name="Yu Y."/>
        </authorList>
    </citation>
    <scope>NUCLEOTIDE SEQUENCE [LARGE SCALE GENOMIC DNA]</scope>
    <source>
        <strain evidence="6 7">DSM 7029</strain>
    </source>
</reference>
<name>A0A0G3BQH1_9BURK</name>
<dbReference type="GO" id="GO:0016787">
    <property type="term" value="F:hydrolase activity"/>
    <property type="evidence" value="ECO:0007669"/>
    <property type="project" value="UniProtKB-KW"/>
</dbReference>
<dbReference type="EMBL" id="CP011371">
    <property type="protein sequence ID" value="AKJ31679.1"/>
    <property type="molecule type" value="Genomic_DNA"/>
</dbReference>
<gene>
    <name evidence="6" type="ORF">AAW51_4988</name>
</gene>
<dbReference type="GO" id="GO:0046872">
    <property type="term" value="F:metal ion binding"/>
    <property type="evidence" value="ECO:0007669"/>
    <property type="project" value="UniProtKB-KW"/>
</dbReference>
<dbReference type="Pfam" id="PF00753">
    <property type="entry name" value="Lactamase_B"/>
    <property type="match status" value="1"/>
</dbReference>
<dbReference type="KEGG" id="pbh:AAW51_4988"/>
<evidence type="ECO:0000256" key="2">
    <source>
        <dbReference type="ARBA" id="ARBA00022723"/>
    </source>
</evidence>
<protein>
    <recommendedName>
        <fullName evidence="5">Metallo-beta-lactamase domain-containing protein</fullName>
    </recommendedName>
</protein>
<comment type="similarity">
    <text evidence="1">Belongs to the metallo-beta-lactamase superfamily.</text>
</comment>
<dbReference type="STRING" id="413882.AAW51_4988"/>
<dbReference type="Gene3D" id="3.60.15.10">
    <property type="entry name" value="Ribonuclease Z/Hydroxyacylglutathione hydrolase-like"/>
    <property type="match status" value="1"/>
</dbReference>